<name>A0A246J309_9BURK</name>
<protein>
    <submittedName>
        <fullName evidence="1">Uncharacterized protein</fullName>
    </submittedName>
</protein>
<evidence type="ECO:0000313" key="1">
    <source>
        <dbReference type="EMBL" id="OWQ86987.1"/>
    </source>
</evidence>
<sequence>MAFVVAAVLPMQAHAAYECNVSIKYVLVYADGGVNVMHSGRNDFTVICNLNTQYGTVSPTTCSMWTALLLGVKKRNALATFYFPGEGNCATLPTYGLAPVPTYIGEIP</sequence>
<gene>
    <name evidence="1" type="ORF">CDN99_20030</name>
</gene>
<evidence type="ECO:0000313" key="2">
    <source>
        <dbReference type="Proteomes" id="UP000197468"/>
    </source>
</evidence>
<reference evidence="1 2" key="1">
    <citation type="journal article" date="2008" name="Int. J. Syst. Evol. Microbiol.">
        <title>Description of Roseateles aquatilis sp. nov. and Roseateles terrae sp. nov., in the class Betaproteobacteria, and emended description of the genus Roseateles.</title>
        <authorList>
            <person name="Gomila M."/>
            <person name="Bowien B."/>
            <person name="Falsen E."/>
            <person name="Moore E.R."/>
            <person name="Lalucat J."/>
        </authorList>
    </citation>
    <scope>NUCLEOTIDE SEQUENCE [LARGE SCALE GENOMIC DNA]</scope>
    <source>
        <strain evidence="1 2">CCUG 48205</strain>
    </source>
</reference>
<organism evidence="1 2">
    <name type="scientific">Roseateles aquatilis</name>
    <dbReference type="NCBI Taxonomy" id="431061"/>
    <lineage>
        <taxon>Bacteria</taxon>
        <taxon>Pseudomonadati</taxon>
        <taxon>Pseudomonadota</taxon>
        <taxon>Betaproteobacteria</taxon>
        <taxon>Burkholderiales</taxon>
        <taxon>Sphaerotilaceae</taxon>
        <taxon>Roseateles</taxon>
    </lineage>
</organism>
<dbReference type="AlphaFoldDB" id="A0A246J309"/>
<proteinExistence type="predicted"/>
<comment type="caution">
    <text evidence="1">The sequence shown here is derived from an EMBL/GenBank/DDBJ whole genome shotgun (WGS) entry which is preliminary data.</text>
</comment>
<dbReference type="Proteomes" id="UP000197468">
    <property type="component" value="Unassembled WGS sequence"/>
</dbReference>
<keyword evidence="2" id="KW-1185">Reference proteome</keyword>
<dbReference type="OrthoDB" id="9154235at2"/>
<accession>A0A246J309</accession>
<dbReference type="EMBL" id="NIOF01000010">
    <property type="protein sequence ID" value="OWQ86987.1"/>
    <property type="molecule type" value="Genomic_DNA"/>
</dbReference>